<sequence>MQKVNKSKFTALLVALIMMITVISPMSVFAEGETSEVKDLTKKEEKQLNEDEVEIQILATSDVHGRFMPYDYAVNASYTKGSLTQVLTAINELREQNPNTILVDNGDTIQDNSSALFLNDEIHPMILAMNKMGFDVWSVGNHEFNYGVPALQKIIDQFEGETLGGNVYNADGSRIAKPYTIIERAGVKVGIIGMVTPNIVNWDAANLKGYTVTNPIEETRKAIDEIKDKVDVLIAVNHMGEESQYGIEGSGAIDIAKNFPELTAIVTGHAHSKIVGDYYYDGKVYTSKDATDEVKRNGVLMIEPYKYANALGQITLKFTKEDGKYIIKDKATDIKSDLYYMYDKNEKKVAYESDKELEKSLESYNQRAIDDANKLIGELKEGNLVAENEIKDIPRAQLEPTAAIQIVNDVQMFYGKQIAGKDIDVAAAALFRADQNVMAGPIKKSDLALLYKYDNTLYVVEMTGKQLKQYMEWSAQYFNTFNEGDLTVSFDQNIRSYNYDMFGGVTYNIDITKEAGNRIVDLKNNNEEVKDEDVLLVAVNNYRANSHLLKYGVVFQEGDELPKKIGGSDDLQYGLGDGRIRDLIGKYIVEEKNGVITPEVEMNWSLIGNNWDKEDRAKAVELINEGKIIIPRSEDGRTPNVASVTVEQVKEALGVKEEADTIITTTTTTTTYVVKAGDMLWKIGRDLNVDYNKIGEINNLDNLNLIFVGQELLIPVSN</sequence>
<reference evidence="4" key="1">
    <citation type="journal article" date="2021" name="mSystems">
        <title>Bacteria and Archaea Synergistically Convert Glycine Betaine to Biogenic Methane in the Formosa Cold Seep of the South China Sea.</title>
        <authorList>
            <person name="Li L."/>
            <person name="Zhang W."/>
            <person name="Zhang S."/>
            <person name="Song L."/>
            <person name="Sun Q."/>
            <person name="Zhang H."/>
            <person name="Xiang H."/>
            <person name="Dong X."/>
        </authorList>
    </citation>
    <scope>NUCLEOTIDE SEQUENCE</scope>
    <source>
        <strain evidence="4">ZWT</strain>
    </source>
</reference>
<dbReference type="InterPro" id="IPR004843">
    <property type="entry name" value="Calcineurin-like_PHP"/>
</dbReference>
<dbReference type="GO" id="GO:0009166">
    <property type="term" value="P:nucleotide catabolic process"/>
    <property type="evidence" value="ECO:0007669"/>
    <property type="project" value="InterPro"/>
</dbReference>
<dbReference type="SUPFAM" id="SSF56300">
    <property type="entry name" value="Metallo-dependent phosphatases"/>
    <property type="match status" value="1"/>
</dbReference>
<keyword evidence="2" id="KW-0547">Nucleotide-binding</keyword>
<name>A0A9J6NWZ1_9CLOT</name>
<feature type="signal peptide" evidence="2">
    <location>
        <begin position="1"/>
        <end position="30"/>
    </location>
</feature>
<dbReference type="GO" id="GO:0046872">
    <property type="term" value="F:metal ion binding"/>
    <property type="evidence" value="ECO:0007669"/>
    <property type="project" value="InterPro"/>
</dbReference>
<evidence type="ECO:0000313" key="5">
    <source>
        <dbReference type="Proteomes" id="UP001056429"/>
    </source>
</evidence>
<dbReference type="GO" id="GO:0030288">
    <property type="term" value="C:outer membrane-bounded periplasmic space"/>
    <property type="evidence" value="ECO:0007669"/>
    <property type="project" value="TreeGrafter"/>
</dbReference>
<evidence type="ECO:0000256" key="1">
    <source>
        <dbReference type="ARBA" id="ARBA00022729"/>
    </source>
</evidence>
<dbReference type="GO" id="GO:0016788">
    <property type="term" value="F:hydrolase activity, acting on ester bonds"/>
    <property type="evidence" value="ECO:0007669"/>
    <property type="project" value="InterPro"/>
</dbReference>
<keyword evidence="2" id="KW-0378">Hydrolase</keyword>
<dbReference type="Pfam" id="PF00149">
    <property type="entry name" value="Metallophos"/>
    <property type="match status" value="1"/>
</dbReference>
<dbReference type="Gene3D" id="3.60.21.10">
    <property type="match status" value="1"/>
</dbReference>
<dbReference type="Gene3D" id="3.90.780.10">
    <property type="entry name" value="5'-Nucleotidase, C-terminal domain"/>
    <property type="match status" value="1"/>
</dbReference>
<dbReference type="InterPro" id="IPR006179">
    <property type="entry name" value="5_nucleotidase/apyrase"/>
</dbReference>
<dbReference type="Pfam" id="PF01476">
    <property type="entry name" value="LysM"/>
    <property type="match status" value="1"/>
</dbReference>
<dbReference type="Pfam" id="PF02872">
    <property type="entry name" value="5_nucleotid_C"/>
    <property type="match status" value="1"/>
</dbReference>
<dbReference type="Proteomes" id="UP001056429">
    <property type="component" value="Unassembled WGS sequence"/>
</dbReference>
<dbReference type="SUPFAM" id="SSF55816">
    <property type="entry name" value="5'-nucleotidase (syn. UDP-sugar hydrolase), C-terminal domain"/>
    <property type="match status" value="1"/>
</dbReference>
<proteinExistence type="inferred from homology"/>
<dbReference type="PRINTS" id="PR01607">
    <property type="entry name" value="APYRASEFAMLY"/>
</dbReference>
<evidence type="ECO:0000259" key="3">
    <source>
        <dbReference type="PROSITE" id="PS51782"/>
    </source>
</evidence>
<organism evidence="4 5">
    <name type="scientific">Oceanirhabdus seepicola</name>
    <dbReference type="NCBI Taxonomy" id="2828781"/>
    <lineage>
        <taxon>Bacteria</taxon>
        <taxon>Bacillati</taxon>
        <taxon>Bacillota</taxon>
        <taxon>Clostridia</taxon>
        <taxon>Eubacteriales</taxon>
        <taxon>Clostridiaceae</taxon>
        <taxon>Oceanirhabdus</taxon>
    </lineage>
</organism>
<comment type="similarity">
    <text evidence="2">Belongs to the 5'-nucleotidase family.</text>
</comment>
<dbReference type="InterPro" id="IPR036907">
    <property type="entry name" value="5'-Nucleotdase_C_sf"/>
</dbReference>
<keyword evidence="1 2" id="KW-0732">Signal</keyword>
<feature type="chain" id="PRO_5039961846" evidence="2">
    <location>
        <begin position="31"/>
        <end position="718"/>
    </location>
</feature>
<gene>
    <name evidence="4" type="ORF">KDK92_02425</name>
</gene>
<evidence type="ECO:0000256" key="2">
    <source>
        <dbReference type="RuleBase" id="RU362119"/>
    </source>
</evidence>
<evidence type="ECO:0000313" key="4">
    <source>
        <dbReference type="EMBL" id="MCM1988580.1"/>
    </source>
</evidence>
<dbReference type="PANTHER" id="PTHR11575:SF6">
    <property type="entry name" value="2',3'-CYCLIC-NUCLEOTIDE 2'-PHOSPHODIESTERASE_3'-NUCLEOTIDASE"/>
    <property type="match status" value="1"/>
</dbReference>
<reference evidence="4" key="2">
    <citation type="submission" date="2021-04" db="EMBL/GenBank/DDBJ databases">
        <authorList>
            <person name="Dong X."/>
        </authorList>
    </citation>
    <scope>NUCLEOTIDE SEQUENCE</scope>
    <source>
        <strain evidence="4">ZWT</strain>
    </source>
</reference>
<protein>
    <submittedName>
        <fullName evidence="4">5'-nucleotidase C-terminal domain-containing protein</fullName>
    </submittedName>
</protein>
<dbReference type="GO" id="GO:0000166">
    <property type="term" value="F:nucleotide binding"/>
    <property type="evidence" value="ECO:0007669"/>
    <property type="project" value="UniProtKB-KW"/>
</dbReference>
<dbReference type="PROSITE" id="PS51782">
    <property type="entry name" value="LYSM"/>
    <property type="match status" value="1"/>
</dbReference>
<keyword evidence="5" id="KW-1185">Reference proteome</keyword>
<dbReference type="SMART" id="SM00257">
    <property type="entry name" value="LysM"/>
    <property type="match status" value="1"/>
</dbReference>
<accession>A0A9J6NWZ1</accession>
<dbReference type="InterPro" id="IPR006146">
    <property type="entry name" value="5'-Nucleotdase_CS"/>
</dbReference>
<dbReference type="InterPro" id="IPR018392">
    <property type="entry name" value="LysM"/>
</dbReference>
<dbReference type="SUPFAM" id="SSF54106">
    <property type="entry name" value="LysM domain"/>
    <property type="match status" value="1"/>
</dbReference>
<dbReference type="InterPro" id="IPR029052">
    <property type="entry name" value="Metallo-depent_PP-like"/>
</dbReference>
<feature type="domain" description="LysM" evidence="3">
    <location>
        <begin position="670"/>
        <end position="714"/>
    </location>
</feature>
<dbReference type="CDD" id="cd00118">
    <property type="entry name" value="LysM"/>
    <property type="match status" value="1"/>
</dbReference>
<dbReference type="PANTHER" id="PTHR11575">
    <property type="entry name" value="5'-NUCLEOTIDASE-RELATED"/>
    <property type="match status" value="1"/>
</dbReference>
<dbReference type="RefSeq" id="WP_250857446.1">
    <property type="nucleotide sequence ID" value="NZ_JAGSOJ010000001.1"/>
</dbReference>
<dbReference type="AlphaFoldDB" id="A0A9J6NWZ1"/>
<comment type="caution">
    <text evidence="4">The sequence shown here is derived from an EMBL/GenBank/DDBJ whole genome shotgun (WGS) entry which is preliminary data.</text>
</comment>
<dbReference type="PROSITE" id="PS00785">
    <property type="entry name" value="5_NUCLEOTIDASE_1"/>
    <property type="match status" value="1"/>
</dbReference>
<dbReference type="InterPro" id="IPR036779">
    <property type="entry name" value="LysM_dom_sf"/>
</dbReference>
<dbReference type="PROSITE" id="PS00786">
    <property type="entry name" value="5_NUCLEOTIDASE_2"/>
    <property type="match status" value="1"/>
</dbReference>
<dbReference type="Gene3D" id="3.10.350.10">
    <property type="entry name" value="LysM domain"/>
    <property type="match status" value="1"/>
</dbReference>
<dbReference type="EMBL" id="JAGSOJ010000001">
    <property type="protein sequence ID" value="MCM1988580.1"/>
    <property type="molecule type" value="Genomic_DNA"/>
</dbReference>
<dbReference type="InterPro" id="IPR008334">
    <property type="entry name" value="5'-Nucleotdase_C"/>
</dbReference>